<dbReference type="InterPro" id="IPR029068">
    <property type="entry name" value="Glyas_Bleomycin-R_OHBP_Dase"/>
</dbReference>
<dbReference type="KEGG" id="lsd:EMK97_12565"/>
<protein>
    <submittedName>
        <fullName evidence="2">VOC family protein</fullName>
    </submittedName>
</protein>
<proteinExistence type="predicted"/>
<keyword evidence="3" id="KW-1185">Reference proteome</keyword>
<dbReference type="Gene3D" id="3.10.180.10">
    <property type="entry name" value="2,3-Dihydroxybiphenyl 1,2-Dioxygenase, domain 1"/>
    <property type="match status" value="1"/>
</dbReference>
<dbReference type="PANTHER" id="PTHR33990">
    <property type="entry name" value="PROTEIN YJDN-RELATED"/>
    <property type="match status" value="1"/>
</dbReference>
<dbReference type="EMBL" id="CP034759">
    <property type="protein sequence ID" value="QBG36491.1"/>
    <property type="molecule type" value="Genomic_DNA"/>
</dbReference>
<evidence type="ECO:0000313" key="2">
    <source>
        <dbReference type="EMBL" id="QBG36491.1"/>
    </source>
</evidence>
<name>A0A4P6P4L7_9GAMM</name>
<dbReference type="InterPro" id="IPR028973">
    <property type="entry name" value="PhnB-like"/>
</dbReference>
<accession>A0A4P6P4L7</accession>
<dbReference type="AlphaFoldDB" id="A0A4P6P4L7"/>
<dbReference type="SUPFAM" id="SSF54593">
    <property type="entry name" value="Glyoxalase/Bleomycin resistance protein/Dihydroxybiphenyl dioxygenase"/>
    <property type="match status" value="1"/>
</dbReference>
<dbReference type="Proteomes" id="UP000290244">
    <property type="component" value="Chromosome"/>
</dbReference>
<evidence type="ECO:0000259" key="1">
    <source>
        <dbReference type="Pfam" id="PF06983"/>
    </source>
</evidence>
<dbReference type="Pfam" id="PF06983">
    <property type="entry name" value="3-dmu-9_3-mt"/>
    <property type="match status" value="1"/>
</dbReference>
<dbReference type="PANTHER" id="PTHR33990:SF1">
    <property type="entry name" value="PROTEIN YJDN"/>
    <property type="match status" value="1"/>
</dbReference>
<organism evidence="2 3">
    <name type="scientific">Litorilituus sediminis</name>
    <dbReference type="NCBI Taxonomy" id="718192"/>
    <lineage>
        <taxon>Bacteria</taxon>
        <taxon>Pseudomonadati</taxon>
        <taxon>Pseudomonadota</taxon>
        <taxon>Gammaproteobacteria</taxon>
        <taxon>Alteromonadales</taxon>
        <taxon>Colwelliaceae</taxon>
        <taxon>Litorilituus</taxon>
    </lineage>
</organism>
<feature type="domain" description="PhnB-like" evidence="1">
    <location>
        <begin position="6"/>
        <end position="129"/>
    </location>
</feature>
<evidence type="ECO:0000313" key="3">
    <source>
        <dbReference type="Proteomes" id="UP000290244"/>
    </source>
</evidence>
<dbReference type="CDD" id="cd06588">
    <property type="entry name" value="PhnB_like"/>
    <property type="match status" value="1"/>
</dbReference>
<dbReference type="RefSeq" id="WP_130602690.1">
    <property type="nucleotide sequence ID" value="NZ_CP034759.1"/>
</dbReference>
<sequence>MNLSFHINFDGRCEEAFQFYQKNLDAVIGPLLTYKDSPASENVANEWQNKILHGSISIGNIDIAGTDTVINEYEKPAGFCLLLRLASEERVKSLFEIFKEGGEVILPPQKTFWSPCYAIVTDRFGVPWKFNCVI</sequence>
<reference evidence="2 3" key="1">
    <citation type="submission" date="2018-12" db="EMBL/GenBank/DDBJ databases">
        <title>Complete genome of Litorilituus sediminis.</title>
        <authorList>
            <person name="Liu A."/>
            <person name="Rong J."/>
        </authorList>
    </citation>
    <scope>NUCLEOTIDE SEQUENCE [LARGE SCALE GENOMIC DNA]</scope>
    <source>
        <strain evidence="2 3">JCM 17549</strain>
    </source>
</reference>
<dbReference type="OrthoDB" id="9795306at2"/>
<gene>
    <name evidence="2" type="ORF">EMK97_12565</name>
</gene>